<sequence>MWITTTNPDQPLTEQATYVWNRTARDQPVTEAERASRVAATVTVVLDEHLPWIEPIDLNPDEEAGTHVEEAAELRDAMTAYGQCDSVVTAICQALDPHGLHGETDLQDVASVVPVQALAVARPGGCHFHDAVLVTMKDGSVFVVDHTFSQFDQAVPWPLVASPADWEARVVAAAAVPSLGDLWVEQHVTAAFVA</sequence>
<geneLocation type="plasmid" evidence="1 2">
    <name>pNBRC108728a</name>
</geneLocation>
<evidence type="ECO:0000313" key="1">
    <source>
        <dbReference type="EMBL" id="BDZ52361.1"/>
    </source>
</evidence>
<evidence type="ECO:0000313" key="2">
    <source>
        <dbReference type="Proteomes" id="UP001321486"/>
    </source>
</evidence>
<keyword evidence="1" id="KW-0614">Plasmid</keyword>
<accession>A0ABM8GVG0</accession>
<keyword evidence="2" id="KW-1185">Reference proteome</keyword>
<organism evidence="1 2">
    <name type="scientific">Frondihabitans sucicola</name>
    <dbReference type="NCBI Taxonomy" id="1268041"/>
    <lineage>
        <taxon>Bacteria</taxon>
        <taxon>Bacillati</taxon>
        <taxon>Actinomycetota</taxon>
        <taxon>Actinomycetes</taxon>
        <taxon>Micrococcales</taxon>
        <taxon>Microbacteriaceae</taxon>
        <taxon>Frondihabitans</taxon>
    </lineage>
</organism>
<reference evidence="2" key="1">
    <citation type="journal article" date="2019" name="Int. J. Syst. Evol. Microbiol.">
        <title>The Global Catalogue of Microorganisms (GCM) 10K type strain sequencing project: providing services to taxonomists for standard genome sequencing and annotation.</title>
        <authorList>
            <consortium name="The Broad Institute Genomics Platform"/>
            <consortium name="The Broad Institute Genome Sequencing Center for Infectious Disease"/>
            <person name="Wu L."/>
            <person name="Ma J."/>
        </authorList>
    </citation>
    <scope>NUCLEOTIDE SEQUENCE [LARGE SCALE GENOMIC DNA]</scope>
    <source>
        <strain evidence="2">NBRC 108728</strain>
    </source>
</reference>
<dbReference type="EMBL" id="AP027733">
    <property type="protein sequence ID" value="BDZ52361.1"/>
    <property type="molecule type" value="Genomic_DNA"/>
</dbReference>
<proteinExistence type="predicted"/>
<dbReference type="RefSeq" id="WP_286347220.1">
    <property type="nucleotide sequence ID" value="NZ_AP027733.1"/>
</dbReference>
<name>A0ABM8GVG0_9MICO</name>
<dbReference type="Proteomes" id="UP001321486">
    <property type="component" value="Plasmid pNBRC108728a"/>
</dbReference>
<gene>
    <name evidence="1" type="ORF">GCM10025867_46020</name>
</gene>
<protein>
    <submittedName>
        <fullName evidence="1">Uncharacterized protein</fullName>
    </submittedName>
</protein>